<name>B8J5M8_ANAD2</name>
<dbReference type="Gene3D" id="3.40.50.150">
    <property type="entry name" value="Vaccinia Virus protein VP39"/>
    <property type="match status" value="1"/>
</dbReference>
<evidence type="ECO:0000313" key="2">
    <source>
        <dbReference type="Proteomes" id="UP000007089"/>
    </source>
</evidence>
<dbReference type="AlphaFoldDB" id="B8J5M8"/>
<sequence length="318" mass="35407">MLAGPVPLANAPARARFVSRDACIACGSADLRAVAQGRFDAEPLRGFLAADPWGEDPLPALGDAPWELRGCAACGQVFHRWVLDDAWQKLRFRRWMGEAAMRSFAERVGATAFPARWSSGTNRIAHVLRLERLTRELRTRDEAPRLLDFGCGWGELVATAALAGCDVHGVDWDAHRLRGAGLGADRLVGGLSELDPSLRFHAVTLFEVLEHLTEPLEVLRQLRYRLAFRGILVVEVPDCSGVDGIRTLAEYRAVHPLEHINAFTAASLERFVERVGFRRIETPAAWVTADPVRLARTAAQRALAPWRRTTQAYFRREE</sequence>
<dbReference type="EMBL" id="CP001359">
    <property type="protein sequence ID" value="ACL64975.1"/>
    <property type="molecule type" value="Genomic_DNA"/>
</dbReference>
<evidence type="ECO:0000313" key="1">
    <source>
        <dbReference type="EMBL" id="ACL64975.1"/>
    </source>
</evidence>
<keyword evidence="2" id="KW-1185">Reference proteome</keyword>
<dbReference type="SUPFAM" id="SSF53335">
    <property type="entry name" value="S-adenosyl-L-methionine-dependent methyltransferases"/>
    <property type="match status" value="1"/>
</dbReference>
<organism evidence="1 2">
    <name type="scientific">Anaeromyxobacter dehalogenans (strain ATCC BAA-258 / DSM 21875 / 2CP-1)</name>
    <dbReference type="NCBI Taxonomy" id="455488"/>
    <lineage>
        <taxon>Bacteria</taxon>
        <taxon>Pseudomonadati</taxon>
        <taxon>Myxococcota</taxon>
        <taxon>Myxococcia</taxon>
        <taxon>Myxococcales</taxon>
        <taxon>Cystobacterineae</taxon>
        <taxon>Anaeromyxobacteraceae</taxon>
        <taxon>Anaeromyxobacter</taxon>
    </lineage>
</organism>
<dbReference type="Proteomes" id="UP000007089">
    <property type="component" value="Chromosome"/>
</dbReference>
<dbReference type="CDD" id="cd02440">
    <property type="entry name" value="AdoMet_MTases"/>
    <property type="match status" value="1"/>
</dbReference>
<reference evidence="1" key="1">
    <citation type="submission" date="2009-01" db="EMBL/GenBank/DDBJ databases">
        <title>Complete sequence of Anaeromyxobacter dehalogenans 2CP-1.</title>
        <authorList>
            <consortium name="US DOE Joint Genome Institute"/>
            <person name="Lucas S."/>
            <person name="Copeland A."/>
            <person name="Lapidus A."/>
            <person name="Glavina del Rio T."/>
            <person name="Dalin E."/>
            <person name="Tice H."/>
            <person name="Bruce D."/>
            <person name="Goodwin L."/>
            <person name="Pitluck S."/>
            <person name="Saunders E."/>
            <person name="Brettin T."/>
            <person name="Detter J.C."/>
            <person name="Han C."/>
            <person name="Larimer F."/>
            <person name="Land M."/>
            <person name="Hauser L."/>
            <person name="Kyrpides N."/>
            <person name="Ovchinnikova G."/>
            <person name="Beliaev A.S."/>
            <person name="Richardson P."/>
        </authorList>
    </citation>
    <scope>NUCLEOTIDE SEQUENCE</scope>
    <source>
        <strain evidence="1">2CP-1</strain>
    </source>
</reference>
<accession>B8J5M8</accession>
<dbReference type="PANTHER" id="PTHR43861">
    <property type="entry name" value="TRANS-ACONITATE 2-METHYLTRANSFERASE-RELATED"/>
    <property type="match status" value="1"/>
</dbReference>
<dbReference type="GO" id="GO:0032259">
    <property type="term" value="P:methylation"/>
    <property type="evidence" value="ECO:0007669"/>
    <property type="project" value="UniProtKB-KW"/>
</dbReference>
<keyword evidence="1" id="KW-0489">Methyltransferase</keyword>
<dbReference type="KEGG" id="acp:A2cp1_1631"/>
<proteinExistence type="predicted"/>
<dbReference type="HOGENOM" id="CLU_905918_0_0_7"/>
<dbReference type="InterPro" id="IPR029063">
    <property type="entry name" value="SAM-dependent_MTases_sf"/>
</dbReference>
<keyword evidence="1" id="KW-0808">Transferase</keyword>
<gene>
    <name evidence="1" type="ordered locus">A2cp1_1631</name>
</gene>
<protein>
    <submittedName>
        <fullName evidence="1">Methyltransferase type 12</fullName>
    </submittedName>
</protein>
<dbReference type="Pfam" id="PF13489">
    <property type="entry name" value="Methyltransf_23"/>
    <property type="match status" value="1"/>
</dbReference>
<dbReference type="GO" id="GO:0008168">
    <property type="term" value="F:methyltransferase activity"/>
    <property type="evidence" value="ECO:0007669"/>
    <property type="project" value="UniProtKB-KW"/>
</dbReference>